<comment type="subcellular location">
    <subcellularLocation>
        <location evidence="1">Cell envelope</location>
    </subcellularLocation>
</comment>
<dbReference type="SUPFAM" id="SSF52833">
    <property type="entry name" value="Thioredoxin-like"/>
    <property type="match status" value="1"/>
</dbReference>
<sequence length="196" mass="22667">MLSHMNGKITKLIKAIKNNFLILLIAVIFLVPPLRLFVMSSLQSLLIKIPFYEASVDNSDNTTKEINENIYLIDESGKRVAHIFSDYDYTFINFWASWCPPCLAEMPSIEKLYKKTENRNIRFLMISSDQNFNKAIQLKERKKFTFPIYSPLASIPTVLSHTSIPYTVIVDDQGRIIYEKEGIANYNSDEIINLFN</sequence>
<evidence type="ECO:0000259" key="4">
    <source>
        <dbReference type="PROSITE" id="PS51352"/>
    </source>
</evidence>
<evidence type="ECO:0000313" key="6">
    <source>
        <dbReference type="Proteomes" id="UP000298616"/>
    </source>
</evidence>
<dbReference type="AlphaFoldDB" id="A0A4D7JJA9"/>
<dbReference type="PROSITE" id="PS00194">
    <property type="entry name" value="THIOREDOXIN_1"/>
    <property type="match status" value="1"/>
</dbReference>
<dbReference type="GO" id="GO:0016491">
    <property type="term" value="F:oxidoreductase activity"/>
    <property type="evidence" value="ECO:0007669"/>
    <property type="project" value="InterPro"/>
</dbReference>
<dbReference type="EMBL" id="CP028923">
    <property type="protein sequence ID" value="QCK15073.1"/>
    <property type="molecule type" value="Genomic_DNA"/>
</dbReference>
<dbReference type="GO" id="GO:0030313">
    <property type="term" value="C:cell envelope"/>
    <property type="evidence" value="ECO:0007669"/>
    <property type="project" value="UniProtKB-SubCell"/>
</dbReference>
<protein>
    <recommendedName>
        <fullName evidence="4">Thioredoxin domain-containing protein</fullName>
    </recommendedName>
</protein>
<dbReference type="InterPro" id="IPR013740">
    <property type="entry name" value="Redoxin"/>
</dbReference>
<dbReference type="Pfam" id="PF08534">
    <property type="entry name" value="Redoxin"/>
    <property type="match status" value="1"/>
</dbReference>
<reference evidence="5 6" key="1">
    <citation type="submission" date="2018-04" db="EMBL/GenBank/DDBJ databases">
        <title>Complete genome uncultured novel isolate.</title>
        <authorList>
            <person name="Merlino G."/>
        </authorList>
    </citation>
    <scope>NUCLEOTIDE SEQUENCE [LARGE SCALE GENOMIC DNA]</scope>
    <source>
        <strain evidence="6">R1DC9</strain>
    </source>
</reference>
<dbReference type="GO" id="GO:0017004">
    <property type="term" value="P:cytochrome complex assembly"/>
    <property type="evidence" value="ECO:0007669"/>
    <property type="project" value="UniProtKB-KW"/>
</dbReference>
<proteinExistence type="predicted"/>
<accession>A0A4D7JJA9</accession>
<keyword evidence="2" id="KW-0201">Cytochrome c-type biogenesis</keyword>
<gene>
    <name evidence="5" type="ORF">DCC35_10100</name>
</gene>
<name>A0A4D7JJA9_9BACT</name>
<organism evidence="5 6">
    <name type="scientific">Mangrovivirga cuniculi</name>
    <dbReference type="NCBI Taxonomy" id="2715131"/>
    <lineage>
        <taxon>Bacteria</taxon>
        <taxon>Pseudomonadati</taxon>
        <taxon>Bacteroidota</taxon>
        <taxon>Cytophagia</taxon>
        <taxon>Cytophagales</taxon>
        <taxon>Mangrovivirgaceae</taxon>
        <taxon>Mangrovivirga</taxon>
    </lineage>
</organism>
<dbReference type="PANTHER" id="PTHR42852:SF13">
    <property type="entry name" value="PROTEIN DIPZ"/>
    <property type="match status" value="1"/>
</dbReference>
<evidence type="ECO:0000256" key="2">
    <source>
        <dbReference type="ARBA" id="ARBA00022748"/>
    </source>
</evidence>
<dbReference type="Gene3D" id="3.40.30.10">
    <property type="entry name" value="Glutaredoxin"/>
    <property type="match status" value="1"/>
</dbReference>
<keyword evidence="3" id="KW-0676">Redox-active center</keyword>
<dbReference type="OrthoDB" id="6399635at2"/>
<keyword evidence="6" id="KW-1185">Reference proteome</keyword>
<dbReference type="Proteomes" id="UP000298616">
    <property type="component" value="Chromosome"/>
</dbReference>
<dbReference type="InterPro" id="IPR017937">
    <property type="entry name" value="Thioredoxin_CS"/>
</dbReference>
<evidence type="ECO:0000256" key="3">
    <source>
        <dbReference type="ARBA" id="ARBA00023284"/>
    </source>
</evidence>
<dbReference type="PANTHER" id="PTHR42852">
    <property type="entry name" value="THIOL:DISULFIDE INTERCHANGE PROTEIN DSBE"/>
    <property type="match status" value="1"/>
</dbReference>
<dbReference type="CDD" id="cd02966">
    <property type="entry name" value="TlpA_like_family"/>
    <property type="match status" value="1"/>
</dbReference>
<dbReference type="InterPro" id="IPR050553">
    <property type="entry name" value="Thioredoxin_ResA/DsbE_sf"/>
</dbReference>
<feature type="domain" description="Thioredoxin" evidence="4">
    <location>
        <begin position="45"/>
        <end position="196"/>
    </location>
</feature>
<evidence type="ECO:0000313" key="5">
    <source>
        <dbReference type="EMBL" id="QCK15073.1"/>
    </source>
</evidence>
<dbReference type="PROSITE" id="PS51352">
    <property type="entry name" value="THIOREDOXIN_2"/>
    <property type="match status" value="1"/>
</dbReference>
<dbReference type="KEGG" id="fpf:DCC35_10100"/>
<dbReference type="InterPro" id="IPR036249">
    <property type="entry name" value="Thioredoxin-like_sf"/>
</dbReference>
<dbReference type="InterPro" id="IPR013766">
    <property type="entry name" value="Thioredoxin_domain"/>
</dbReference>
<evidence type="ECO:0000256" key="1">
    <source>
        <dbReference type="ARBA" id="ARBA00004196"/>
    </source>
</evidence>